<keyword evidence="1" id="KW-0472">Membrane</keyword>
<protein>
    <submittedName>
        <fullName evidence="2">Putative membrane protein</fullName>
    </submittedName>
</protein>
<accession>A0A015TRM0</accession>
<evidence type="ECO:0000256" key="1">
    <source>
        <dbReference type="SAM" id="Phobius"/>
    </source>
</evidence>
<name>A0A015TRM0_BACFG</name>
<feature type="transmembrane region" description="Helical" evidence="1">
    <location>
        <begin position="12"/>
        <end position="36"/>
    </location>
</feature>
<dbReference type="EMBL" id="JGCY01000370">
    <property type="protein sequence ID" value="EXY73276.1"/>
    <property type="molecule type" value="Genomic_DNA"/>
</dbReference>
<comment type="caution">
    <text evidence="2">The sequence shown here is derived from an EMBL/GenBank/DDBJ whole genome shotgun (WGS) entry which is preliminary data.</text>
</comment>
<proteinExistence type="predicted"/>
<reference evidence="2 3" key="1">
    <citation type="submission" date="2014-02" db="EMBL/GenBank/DDBJ databases">
        <authorList>
            <person name="Sears C."/>
            <person name="Carroll K."/>
            <person name="Sack B.R."/>
            <person name="Qadri F."/>
            <person name="Myers L.L."/>
            <person name="Chung G.-T."/>
            <person name="Escheverria P."/>
            <person name="Fraser C.M."/>
            <person name="Sadzewicz L."/>
            <person name="Shefchek K.A."/>
            <person name="Tallon L."/>
            <person name="Das S.P."/>
            <person name="Daugherty S."/>
            <person name="Mongodin E.F."/>
        </authorList>
    </citation>
    <scope>NUCLEOTIDE SEQUENCE [LARGE SCALE GENOMIC DNA]</scope>
    <source>
        <strain evidence="3">3988T(B)14</strain>
    </source>
</reference>
<evidence type="ECO:0000313" key="2">
    <source>
        <dbReference type="EMBL" id="EXY73276.1"/>
    </source>
</evidence>
<organism evidence="2 3">
    <name type="scientific">Bacteroides fragilis str. 3988T(B)14</name>
    <dbReference type="NCBI Taxonomy" id="1339315"/>
    <lineage>
        <taxon>Bacteria</taxon>
        <taxon>Pseudomonadati</taxon>
        <taxon>Bacteroidota</taxon>
        <taxon>Bacteroidia</taxon>
        <taxon>Bacteroidales</taxon>
        <taxon>Bacteroidaceae</taxon>
        <taxon>Bacteroides</taxon>
    </lineage>
</organism>
<evidence type="ECO:0000313" key="3">
    <source>
        <dbReference type="Proteomes" id="UP000020529"/>
    </source>
</evidence>
<dbReference type="AlphaFoldDB" id="A0A015TRM0"/>
<keyword evidence="1" id="KW-0812">Transmembrane</keyword>
<keyword evidence="1" id="KW-1133">Transmembrane helix</keyword>
<sequence>MRIQELRELSFKLSYLLLVYPTFFLMRLSVASVVFVSGA</sequence>
<gene>
    <name evidence="2" type="ORF">M124_2981</name>
</gene>
<dbReference type="Proteomes" id="UP000020529">
    <property type="component" value="Unassembled WGS sequence"/>
</dbReference>